<dbReference type="SMR" id="Q17734"/>
<dbReference type="GeneID" id="182333"/>
<dbReference type="PhylomeDB" id="Q17734"/>
<dbReference type="Gene3D" id="1.20.1070.10">
    <property type="entry name" value="Rhodopsin 7-helix transmembrane proteins"/>
    <property type="match status" value="1"/>
</dbReference>
<dbReference type="FunCoup" id="Q17734">
    <property type="interactions" value="7"/>
</dbReference>
<feature type="transmembrane region" description="Helical" evidence="1">
    <location>
        <begin position="215"/>
        <end position="235"/>
    </location>
</feature>
<dbReference type="InterPro" id="IPR052665">
    <property type="entry name" value="Neuropeptide-GPCR"/>
</dbReference>
<keyword evidence="2" id="KW-0675">Receptor</keyword>
<dbReference type="AGR" id="WB:WBGene00005728"/>
<dbReference type="Proteomes" id="UP000001940">
    <property type="component" value="Chromosome IV"/>
</dbReference>
<dbReference type="OMA" id="FRIGAVC"/>
<name>Q17734_CAEEL</name>
<dbReference type="SUPFAM" id="SSF81321">
    <property type="entry name" value="Family A G protein-coupled receptor-like"/>
    <property type="match status" value="1"/>
</dbReference>
<evidence type="ECO:0000313" key="2">
    <source>
        <dbReference type="EMBL" id="CCD63375.1"/>
    </source>
</evidence>
<evidence type="ECO:0000256" key="1">
    <source>
        <dbReference type="SAM" id="Phobius"/>
    </source>
</evidence>
<feature type="transmembrane region" description="Helical" evidence="1">
    <location>
        <begin position="131"/>
        <end position="154"/>
    </location>
</feature>
<dbReference type="PANTHER" id="PTHR24224:SF12">
    <property type="entry name" value="G-PROTEIN COUPLED RECEPTORS FAMILY 1 PROFILE DOMAIN-CONTAINING PROTEIN-RELATED"/>
    <property type="match status" value="1"/>
</dbReference>
<protein>
    <submittedName>
        <fullName evidence="2">Serpentine receptor class gamma</fullName>
    </submittedName>
</protein>
<keyword evidence="1" id="KW-0812">Transmembrane</keyword>
<evidence type="ECO:0000313" key="3">
    <source>
        <dbReference type="Proteomes" id="UP000001940"/>
    </source>
</evidence>
<organism evidence="2 3">
    <name type="scientific">Caenorhabditis elegans</name>
    <dbReference type="NCBI Taxonomy" id="6239"/>
    <lineage>
        <taxon>Eukaryota</taxon>
        <taxon>Metazoa</taxon>
        <taxon>Ecdysozoa</taxon>
        <taxon>Nematoda</taxon>
        <taxon>Chromadorea</taxon>
        <taxon>Rhabditida</taxon>
        <taxon>Rhabditina</taxon>
        <taxon>Rhabditomorpha</taxon>
        <taxon>Rhabditoidea</taxon>
        <taxon>Rhabditidae</taxon>
        <taxon>Peloderinae</taxon>
        <taxon>Caenorhabditis</taxon>
    </lineage>
</organism>
<dbReference type="OrthoDB" id="5834967at2759"/>
<dbReference type="HOGENOM" id="CLU_055887_1_0_1"/>
<feature type="transmembrane region" description="Helical" evidence="1">
    <location>
        <begin position="50"/>
        <end position="70"/>
    </location>
</feature>
<dbReference type="KEGG" id="cel:CELE_C06E7.7"/>
<accession>Q17734</accession>
<keyword evidence="1" id="KW-1133">Transmembrane helix</keyword>
<dbReference type="CTD" id="182333"/>
<feature type="transmembrane region" description="Helical" evidence="1">
    <location>
        <begin position="6"/>
        <end position="29"/>
    </location>
</feature>
<dbReference type="GO" id="GO:0016020">
    <property type="term" value="C:membrane"/>
    <property type="evidence" value="ECO:0000318"/>
    <property type="project" value="GO_Central"/>
</dbReference>
<gene>
    <name evidence="2 4" type="primary">srv-17</name>
    <name evidence="4" type="ORF">C06E7.7</name>
    <name evidence="2" type="ORF">CELE_C06E7.7</name>
</gene>
<dbReference type="RefSeq" id="NP_500876.2">
    <property type="nucleotide sequence ID" value="NM_068475.4"/>
</dbReference>
<keyword evidence="3" id="KW-1185">Reference proteome</keyword>
<proteinExistence type="predicted"/>
<dbReference type="AlphaFoldDB" id="Q17734"/>
<evidence type="ECO:0000313" key="4">
    <source>
        <dbReference type="WormBase" id="C06E7.7"/>
    </source>
</evidence>
<dbReference type="FunFam" id="1.20.1070.10:FF:000430">
    <property type="entry name" value="Serpentine Receptor, class V"/>
    <property type="match status" value="1"/>
</dbReference>
<dbReference type="eggNOG" id="ENOG502TFN9">
    <property type="taxonomic scope" value="Eukaryota"/>
</dbReference>
<dbReference type="Pfam" id="PF10323">
    <property type="entry name" value="7TM_GPCR_Srv"/>
    <property type="match status" value="1"/>
</dbReference>
<reference evidence="2 3" key="1">
    <citation type="journal article" date="1998" name="Science">
        <title>Genome sequence of the nematode C. elegans: a platform for investigating biology.</title>
        <authorList>
            <consortium name="The C. elegans sequencing consortium"/>
            <person name="Sulson J.E."/>
            <person name="Waterston R."/>
        </authorList>
    </citation>
    <scope>NUCLEOTIDE SEQUENCE [LARGE SCALE GENOMIC DNA]</scope>
    <source>
        <strain evidence="2 3">Bristol N2</strain>
    </source>
</reference>
<dbReference type="UCSC" id="C06E7.7">
    <property type="organism name" value="c. elegans"/>
</dbReference>
<keyword evidence="1" id="KW-0472">Membrane</keyword>
<feature type="transmembrane region" description="Helical" evidence="1">
    <location>
        <begin position="174"/>
        <end position="194"/>
    </location>
</feature>
<dbReference type="InParanoid" id="Q17734"/>
<feature type="transmembrane region" description="Helical" evidence="1">
    <location>
        <begin position="255"/>
        <end position="274"/>
    </location>
</feature>
<dbReference type="PIR" id="T34089">
    <property type="entry name" value="T34089"/>
</dbReference>
<dbReference type="PaxDb" id="6239-C06E7.7"/>
<dbReference type="EMBL" id="BX284604">
    <property type="protein sequence ID" value="CCD63375.1"/>
    <property type="molecule type" value="Genomic_DNA"/>
</dbReference>
<dbReference type="PANTHER" id="PTHR24224">
    <property type="entry name" value="CARDIOACCELERATORY PEPTIDE RECEPTOR-RELATED"/>
    <property type="match status" value="1"/>
</dbReference>
<sequence>MSYQWPLLVYYALCLIITPVYFLILICIVKIRRHIVMFRTTFYSLLIQHSIGDILAMIFYCAQKLSYVLIPNVLFKYQHFRIGAVCYDGVFWFLVVRSNGIALMTTQRYLTITQPTLPLTRFTQLLKPWKIAYIYWGPVAIFNSIFLSSLEIGFDSPERMILVMDPDIISKTTKITFFFVVASCVTCLTLYGLIVKFIRMRSQTVSKSLQREIRLALQVSLSFAAELILLIYLSFSYYSAEIEDSDLIANTRKYFPLAYGILSFIGPFTILIFNKDVSKQVRFMISGKKLVGATESSLVSTVKQTNIVTVTRI</sequence>
<dbReference type="WormBase" id="C06E7.7">
    <property type="protein sequence ID" value="CE33361"/>
    <property type="gene ID" value="WBGene00005728"/>
    <property type="gene designation" value="srv-17"/>
</dbReference>
<dbReference type="InterPro" id="IPR019426">
    <property type="entry name" value="7TM_GPCR_serpentine_rcpt_Srv"/>
</dbReference>